<dbReference type="Pfam" id="PF02653">
    <property type="entry name" value="BPD_transp_2"/>
    <property type="match status" value="1"/>
</dbReference>
<feature type="transmembrane region" description="Helical" evidence="6">
    <location>
        <begin position="281"/>
        <end position="304"/>
    </location>
</feature>
<dbReference type="Proteomes" id="UP000239917">
    <property type="component" value="Unassembled WGS sequence"/>
</dbReference>
<evidence type="ECO:0000256" key="5">
    <source>
        <dbReference type="ARBA" id="ARBA00023136"/>
    </source>
</evidence>
<dbReference type="CDD" id="cd06581">
    <property type="entry name" value="TM_PBP1_LivM_like"/>
    <property type="match status" value="1"/>
</dbReference>
<evidence type="ECO:0000256" key="6">
    <source>
        <dbReference type="SAM" id="Phobius"/>
    </source>
</evidence>
<evidence type="ECO:0000256" key="1">
    <source>
        <dbReference type="ARBA" id="ARBA00004429"/>
    </source>
</evidence>
<keyword evidence="8" id="KW-1185">Reference proteome</keyword>
<accession>A0A2S5Z829</accession>
<dbReference type="GO" id="GO:0005886">
    <property type="term" value="C:plasma membrane"/>
    <property type="evidence" value="ECO:0007669"/>
    <property type="project" value="UniProtKB-SubCell"/>
</dbReference>
<keyword evidence="4 6" id="KW-1133">Transmembrane helix</keyword>
<comment type="subcellular location">
    <subcellularLocation>
        <location evidence="1">Cell inner membrane</location>
        <topology evidence="1">Multi-pass membrane protein</topology>
    </subcellularLocation>
</comment>
<dbReference type="InterPro" id="IPR043428">
    <property type="entry name" value="LivM-like"/>
</dbReference>
<name>A0A2S5Z829_9GAMM</name>
<evidence type="ECO:0000256" key="2">
    <source>
        <dbReference type="ARBA" id="ARBA00022475"/>
    </source>
</evidence>
<feature type="transmembrane region" description="Helical" evidence="6">
    <location>
        <begin position="108"/>
        <end position="125"/>
    </location>
</feature>
<keyword evidence="5 6" id="KW-0472">Membrane</keyword>
<proteinExistence type="predicted"/>
<keyword evidence="3 6" id="KW-0812">Transmembrane</keyword>
<keyword evidence="2" id="KW-1003">Cell membrane</keyword>
<dbReference type="GO" id="GO:0015658">
    <property type="term" value="F:branched-chain amino acid transmembrane transporter activity"/>
    <property type="evidence" value="ECO:0007669"/>
    <property type="project" value="InterPro"/>
</dbReference>
<evidence type="ECO:0000313" key="8">
    <source>
        <dbReference type="Proteomes" id="UP000239917"/>
    </source>
</evidence>
<dbReference type="AlphaFoldDB" id="A0A2S5Z829"/>
<dbReference type="PANTHER" id="PTHR30482:SF17">
    <property type="entry name" value="ABC TRANSPORTER ATP-BINDING PROTEIN"/>
    <property type="match status" value="1"/>
</dbReference>
<protein>
    <submittedName>
        <fullName evidence="7">Branched-chain amino acid ABC transporter permease</fullName>
    </submittedName>
</protein>
<dbReference type="InterPro" id="IPR001851">
    <property type="entry name" value="ABC_transp_permease"/>
</dbReference>
<feature type="transmembrane region" description="Helical" evidence="6">
    <location>
        <begin position="244"/>
        <end position="269"/>
    </location>
</feature>
<feature type="transmembrane region" description="Helical" evidence="6">
    <location>
        <begin position="157"/>
        <end position="177"/>
    </location>
</feature>
<sequence>MKTRSLALLFVLGLVVIAGGLLLPQWMSYLFTIAMGKGLVVLGLVLLMRAGLVSFGQGLYYCVGAYVAGMLTQFVGVTDILVIMLASVAVSVAIAAIIGLLLCRYREIFFAMFSMAFSMILYGLLVRNQFLGSTDGFNVANPSLLGWTPGAEASSDLVLIVAVCLVIVLGAVAWRYLKSLSGYAGEAVRENEIRLEYLGGSVFRVVYVKYIIAAALAAIGGTITALVSGHVDPEMAYWTTSGEFVFIALMGGTAHVAAPIVAAVLFEALRTYAFAVSPYTWQMILGFALLAIILFMPSGLWSLVERFQNKKARKTS</sequence>
<dbReference type="EMBL" id="PSSX01000013">
    <property type="protein sequence ID" value="PPI83471.1"/>
    <property type="molecule type" value="Genomic_DNA"/>
</dbReference>
<evidence type="ECO:0000256" key="4">
    <source>
        <dbReference type="ARBA" id="ARBA00022989"/>
    </source>
</evidence>
<comment type="caution">
    <text evidence="7">The sequence shown here is derived from an EMBL/GenBank/DDBJ whole genome shotgun (WGS) entry which is preliminary data.</text>
</comment>
<dbReference type="PANTHER" id="PTHR30482">
    <property type="entry name" value="HIGH-AFFINITY BRANCHED-CHAIN AMINO ACID TRANSPORT SYSTEM PERMEASE"/>
    <property type="match status" value="1"/>
</dbReference>
<organism evidence="7 8">
    <name type="scientific">Marinobacter maroccanus</name>
    <dbReference type="NCBI Taxonomy" id="2055143"/>
    <lineage>
        <taxon>Bacteria</taxon>
        <taxon>Pseudomonadati</taxon>
        <taxon>Pseudomonadota</taxon>
        <taxon>Gammaproteobacteria</taxon>
        <taxon>Pseudomonadales</taxon>
        <taxon>Marinobacteraceae</taxon>
        <taxon>Marinobacter</taxon>
    </lineage>
</organism>
<feature type="transmembrane region" description="Helical" evidence="6">
    <location>
        <begin position="28"/>
        <end position="47"/>
    </location>
</feature>
<feature type="transmembrane region" description="Helical" evidence="6">
    <location>
        <begin position="59"/>
        <end position="75"/>
    </location>
</feature>
<feature type="transmembrane region" description="Helical" evidence="6">
    <location>
        <begin position="197"/>
        <end position="224"/>
    </location>
</feature>
<dbReference type="RefSeq" id="WP_104322464.1">
    <property type="nucleotide sequence ID" value="NZ_PSSX01000013.1"/>
</dbReference>
<reference evidence="7 8" key="1">
    <citation type="submission" date="2018-01" db="EMBL/GenBank/DDBJ databases">
        <title>Complete genome sequences of the type strains of Marinobacter flavimaris and Marinobacter maroccanus.</title>
        <authorList>
            <person name="Palau M."/>
            <person name="Boujida N."/>
            <person name="Manresa A."/>
            <person name="Minana-Galbis D."/>
        </authorList>
    </citation>
    <scope>NUCLEOTIDE SEQUENCE [LARGE SCALE GENOMIC DNA]</scope>
    <source>
        <strain evidence="7 8">N4</strain>
    </source>
</reference>
<evidence type="ECO:0000256" key="3">
    <source>
        <dbReference type="ARBA" id="ARBA00022692"/>
    </source>
</evidence>
<evidence type="ECO:0000313" key="7">
    <source>
        <dbReference type="EMBL" id="PPI83471.1"/>
    </source>
</evidence>
<gene>
    <name evidence="7" type="ORF">KEHDKFFH_13960</name>
</gene>
<feature type="transmembrane region" description="Helical" evidence="6">
    <location>
        <begin position="81"/>
        <end position="101"/>
    </location>
</feature>
<dbReference type="OrthoDB" id="9804361at2"/>